<dbReference type="Gene3D" id="3.30.479.30">
    <property type="entry name" value="Band 7 domain"/>
    <property type="match status" value="1"/>
</dbReference>
<evidence type="ECO:0000256" key="1">
    <source>
        <dbReference type="ARBA" id="ARBA00004167"/>
    </source>
</evidence>
<dbReference type="EMBL" id="BAAAET010000001">
    <property type="protein sequence ID" value="GAA0681333.1"/>
    <property type="molecule type" value="Genomic_DNA"/>
</dbReference>
<name>A0ABN1I1I4_9GAMM</name>
<dbReference type="PANTHER" id="PTHR43327:SF10">
    <property type="entry name" value="STOMATIN-LIKE PROTEIN 2, MITOCHONDRIAL"/>
    <property type="match status" value="1"/>
</dbReference>
<dbReference type="InterPro" id="IPR036013">
    <property type="entry name" value="Band_7/SPFH_dom_sf"/>
</dbReference>
<dbReference type="PRINTS" id="PR00721">
    <property type="entry name" value="STOMATIN"/>
</dbReference>
<dbReference type="InterPro" id="IPR050710">
    <property type="entry name" value="Band7/mec-2_domain"/>
</dbReference>
<reference evidence="3 4" key="1">
    <citation type="journal article" date="2019" name="Int. J. Syst. Evol. Microbiol.">
        <title>The Global Catalogue of Microorganisms (GCM) 10K type strain sequencing project: providing services to taxonomists for standard genome sequencing and annotation.</title>
        <authorList>
            <consortium name="The Broad Institute Genomics Platform"/>
            <consortium name="The Broad Institute Genome Sequencing Center for Infectious Disease"/>
            <person name="Wu L."/>
            <person name="Ma J."/>
        </authorList>
    </citation>
    <scope>NUCLEOTIDE SEQUENCE [LARGE SCALE GENOMIC DNA]</scope>
    <source>
        <strain evidence="3 4">JCM 15134</strain>
    </source>
</reference>
<dbReference type="SMART" id="SM00244">
    <property type="entry name" value="PHB"/>
    <property type="match status" value="1"/>
</dbReference>
<feature type="domain" description="Band 7" evidence="2">
    <location>
        <begin position="23"/>
        <end position="181"/>
    </location>
</feature>
<evidence type="ECO:0000259" key="2">
    <source>
        <dbReference type="SMART" id="SM00244"/>
    </source>
</evidence>
<comment type="subcellular location">
    <subcellularLocation>
        <location evidence="1">Membrane</location>
        <topology evidence="1">Single-pass membrane protein</topology>
    </subcellularLocation>
</comment>
<dbReference type="Pfam" id="PF01145">
    <property type="entry name" value="Band_7"/>
    <property type="match status" value="1"/>
</dbReference>
<dbReference type="InterPro" id="IPR001107">
    <property type="entry name" value="Band_7"/>
</dbReference>
<dbReference type="Proteomes" id="UP001499915">
    <property type="component" value="Unassembled WGS sequence"/>
</dbReference>
<protein>
    <submittedName>
        <fullName evidence="3">SPFH domain-containing protein</fullName>
    </submittedName>
</protein>
<accession>A0ABN1I1I4</accession>
<evidence type="ECO:0000313" key="3">
    <source>
        <dbReference type="EMBL" id="GAA0681333.1"/>
    </source>
</evidence>
<dbReference type="CDD" id="cd08829">
    <property type="entry name" value="SPFH_paraslipin"/>
    <property type="match status" value="1"/>
</dbReference>
<keyword evidence="4" id="KW-1185">Reference proteome</keyword>
<comment type="caution">
    <text evidence="3">The sequence shown here is derived from an EMBL/GenBank/DDBJ whole genome shotgun (WGS) entry which is preliminary data.</text>
</comment>
<dbReference type="PANTHER" id="PTHR43327">
    <property type="entry name" value="STOMATIN-LIKE PROTEIN 2, MITOCHONDRIAL"/>
    <property type="match status" value="1"/>
</dbReference>
<sequence length="288" mass="31168">MFTIDGLMMAGVFLVLVIVTLFLGVRTVPQGSKHVVQRLGKYHKTLGPGLNVIIPYIDSVAYKVTTKDIVLDIPSQEVITLDNAVIIANAVAYINIVSPEKAVYGVEDYSFAIQNLVQTSLRSIVGEMNLDQALSNRDQIKAKLKGAISDDISDWGITLKTVEIQDINPSQTMQMAMEEQAAAERQRRATVTRADGEKAAAILEAEGRLEASRRDAEAKVVLAQASQEAIEKVTSAIQGNELPVMYLLGEKYVESIKEMSQGENAKIVLLPGDIPAAVRGIMGGLSGK</sequence>
<dbReference type="InterPro" id="IPR001972">
    <property type="entry name" value="Stomatin_HflK_fam"/>
</dbReference>
<gene>
    <name evidence="3" type="ORF">GCM10009104_02440</name>
</gene>
<proteinExistence type="predicted"/>
<dbReference type="SUPFAM" id="SSF117892">
    <property type="entry name" value="Band 7/SPFH domain"/>
    <property type="match status" value="1"/>
</dbReference>
<organism evidence="3 4">
    <name type="scientific">Marinobacterium maritimum</name>
    <dbReference type="NCBI Taxonomy" id="500162"/>
    <lineage>
        <taxon>Bacteria</taxon>
        <taxon>Pseudomonadati</taxon>
        <taxon>Pseudomonadota</taxon>
        <taxon>Gammaproteobacteria</taxon>
        <taxon>Oceanospirillales</taxon>
        <taxon>Oceanospirillaceae</taxon>
        <taxon>Marinobacterium</taxon>
    </lineage>
</organism>
<dbReference type="RefSeq" id="WP_343801041.1">
    <property type="nucleotide sequence ID" value="NZ_BAAAET010000001.1"/>
</dbReference>
<evidence type="ECO:0000313" key="4">
    <source>
        <dbReference type="Proteomes" id="UP001499915"/>
    </source>
</evidence>